<proteinExistence type="predicted"/>
<evidence type="ECO:0000313" key="3">
    <source>
        <dbReference type="Proteomes" id="UP001529510"/>
    </source>
</evidence>
<organism evidence="2 3">
    <name type="scientific">Cirrhinus mrigala</name>
    <name type="common">Mrigala</name>
    <dbReference type="NCBI Taxonomy" id="683832"/>
    <lineage>
        <taxon>Eukaryota</taxon>
        <taxon>Metazoa</taxon>
        <taxon>Chordata</taxon>
        <taxon>Craniata</taxon>
        <taxon>Vertebrata</taxon>
        <taxon>Euteleostomi</taxon>
        <taxon>Actinopterygii</taxon>
        <taxon>Neopterygii</taxon>
        <taxon>Teleostei</taxon>
        <taxon>Ostariophysi</taxon>
        <taxon>Cypriniformes</taxon>
        <taxon>Cyprinidae</taxon>
        <taxon>Labeoninae</taxon>
        <taxon>Labeonini</taxon>
        <taxon>Cirrhinus</taxon>
    </lineage>
</organism>
<feature type="non-terminal residue" evidence="2">
    <location>
        <position position="114"/>
    </location>
</feature>
<name>A0ABD0MKK0_CIRMR</name>
<gene>
    <name evidence="2" type="ORF">M9458_055278</name>
</gene>
<feature type="region of interest" description="Disordered" evidence="1">
    <location>
        <begin position="1"/>
        <end position="32"/>
    </location>
</feature>
<feature type="compositionally biased region" description="Polar residues" evidence="1">
    <location>
        <begin position="18"/>
        <end position="32"/>
    </location>
</feature>
<accession>A0ABD0MKK0</accession>
<sequence length="114" mass="12803">MHAQIVLDENRSGKLNKPTKSSNSTLKPSIVTNDEPYSSGLQDACHTQPLAIWYHQVEVIKKAKISIRQNMLELSIKSSSLGYKQEKVCLVLEIKDSQDPLVMSAKVLTGHKWK</sequence>
<protein>
    <submittedName>
        <fullName evidence="2">Uncharacterized protein</fullName>
    </submittedName>
</protein>
<dbReference type="Proteomes" id="UP001529510">
    <property type="component" value="Unassembled WGS sequence"/>
</dbReference>
<keyword evidence="3" id="KW-1185">Reference proteome</keyword>
<comment type="caution">
    <text evidence="2">The sequence shown here is derived from an EMBL/GenBank/DDBJ whole genome shotgun (WGS) entry which is preliminary data.</text>
</comment>
<dbReference type="EMBL" id="JAMKFB020000430">
    <property type="protein sequence ID" value="KAL0149490.1"/>
    <property type="molecule type" value="Genomic_DNA"/>
</dbReference>
<evidence type="ECO:0000256" key="1">
    <source>
        <dbReference type="SAM" id="MobiDB-lite"/>
    </source>
</evidence>
<evidence type="ECO:0000313" key="2">
    <source>
        <dbReference type="EMBL" id="KAL0149490.1"/>
    </source>
</evidence>
<reference evidence="2 3" key="1">
    <citation type="submission" date="2024-05" db="EMBL/GenBank/DDBJ databases">
        <title>Genome sequencing and assembly of Indian major carp, Cirrhinus mrigala (Hamilton, 1822).</title>
        <authorList>
            <person name="Mohindra V."/>
            <person name="Chowdhury L.M."/>
            <person name="Lal K."/>
            <person name="Jena J.K."/>
        </authorList>
    </citation>
    <scope>NUCLEOTIDE SEQUENCE [LARGE SCALE GENOMIC DNA]</scope>
    <source>
        <strain evidence="2">CM1030</strain>
        <tissue evidence="2">Blood</tissue>
    </source>
</reference>
<dbReference type="AlphaFoldDB" id="A0ABD0MKK0"/>